<dbReference type="GO" id="GO:0004523">
    <property type="term" value="F:RNA-DNA hybrid ribonuclease activity"/>
    <property type="evidence" value="ECO:0007669"/>
    <property type="project" value="InterPro"/>
</dbReference>
<dbReference type="OrthoDB" id="1112345at2759"/>
<evidence type="ECO:0000259" key="1">
    <source>
        <dbReference type="Pfam" id="PF13456"/>
    </source>
</evidence>
<reference evidence="3" key="2">
    <citation type="submission" date="2025-08" db="UniProtKB">
        <authorList>
            <consortium name="RefSeq"/>
        </authorList>
    </citation>
    <scope>IDENTIFICATION</scope>
    <source>
        <tissue evidence="3">Leaf</tissue>
    </source>
</reference>
<feature type="domain" description="RNase H type-1" evidence="1">
    <location>
        <begin position="105"/>
        <end position="225"/>
    </location>
</feature>
<dbReference type="SUPFAM" id="SSF53098">
    <property type="entry name" value="Ribonuclease H-like"/>
    <property type="match status" value="1"/>
</dbReference>
<dbReference type="InterPro" id="IPR036397">
    <property type="entry name" value="RNaseH_sf"/>
</dbReference>
<proteinExistence type="predicted"/>
<dbReference type="CDD" id="cd06222">
    <property type="entry name" value="RNase_H_like"/>
    <property type="match status" value="1"/>
</dbReference>
<dbReference type="RefSeq" id="XP_056863846.1">
    <property type="nucleotide sequence ID" value="XM_057007866.1"/>
</dbReference>
<dbReference type="Proteomes" id="UP000504610">
    <property type="component" value="Chromosome 4"/>
</dbReference>
<protein>
    <submittedName>
        <fullName evidence="3">Uncharacterized protein LOC108857513 isoform X1</fullName>
    </submittedName>
</protein>
<dbReference type="PANTHER" id="PTHR47074:SF49">
    <property type="entry name" value="POLYNUCLEOTIDYL TRANSFERASE, RIBONUCLEASE H-LIKE SUPERFAMILY PROTEIN"/>
    <property type="match status" value="1"/>
</dbReference>
<evidence type="ECO:0000313" key="2">
    <source>
        <dbReference type="Proteomes" id="UP000504610"/>
    </source>
</evidence>
<dbReference type="InterPro" id="IPR012337">
    <property type="entry name" value="RNaseH-like_sf"/>
</dbReference>
<accession>A0A9W3DJP9</accession>
<dbReference type="GO" id="GO:0003676">
    <property type="term" value="F:nucleic acid binding"/>
    <property type="evidence" value="ECO:0007669"/>
    <property type="project" value="InterPro"/>
</dbReference>
<dbReference type="KEGG" id="rsz:108857513"/>
<sequence length="245" mass="27647">MIVGFDSSHSPRLDALIFPPRPIYGSEYIQEETVSDQNHHRRRFESGPFLRTTSDEVSRWQRLLQCYYYQRPNINAYQQTQGHVPIGTHQQKHEWLPTTKPVCFVDAAWNAASKDAGVVWRIISDLSPQALSGSQVIEDVSSPLVAEALALYKGVRKAIDLGFVSISFLSDCSTLIRAINNRRQIKEIYGILQDINSLSSLFVSVSFRHINRSQNDEADFLAKEALKAHCIFSSFSISSGPTTWA</sequence>
<dbReference type="GeneID" id="108857513"/>
<dbReference type="PANTHER" id="PTHR47074">
    <property type="entry name" value="BNAC02G40300D PROTEIN"/>
    <property type="match status" value="1"/>
</dbReference>
<dbReference type="Gene3D" id="3.30.420.10">
    <property type="entry name" value="Ribonuclease H-like superfamily/Ribonuclease H"/>
    <property type="match status" value="1"/>
</dbReference>
<evidence type="ECO:0000313" key="3">
    <source>
        <dbReference type="RefSeq" id="XP_056863846.1"/>
    </source>
</evidence>
<reference evidence="2" key="1">
    <citation type="journal article" date="2019" name="Database">
        <title>The radish genome database (RadishGD): an integrated information resource for radish genomics.</title>
        <authorList>
            <person name="Yu H.J."/>
            <person name="Baek S."/>
            <person name="Lee Y.J."/>
            <person name="Cho A."/>
            <person name="Mun J.H."/>
        </authorList>
    </citation>
    <scope>NUCLEOTIDE SEQUENCE [LARGE SCALE GENOMIC DNA]</scope>
    <source>
        <strain evidence="2">cv. WK10039</strain>
    </source>
</reference>
<dbReference type="InterPro" id="IPR052929">
    <property type="entry name" value="RNase_H-like_EbsB-rel"/>
</dbReference>
<dbReference type="Pfam" id="PF13456">
    <property type="entry name" value="RVT_3"/>
    <property type="match status" value="1"/>
</dbReference>
<organism evidence="2 3">
    <name type="scientific">Raphanus sativus</name>
    <name type="common">Radish</name>
    <name type="synonym">Raphanus raphanistrum var. sativus</name>
    <dbReference type="NCBI Taxonomy" id="3726"/>
    <lineage>
        <taxon>Eukaryota</taxon>
        <taxon>Viridiplantae</taxon>
        <taxon>Streptophyta</taxon>
        <taxon>Embryophyta</taxon>
        <taxon>Tracheophyta</taxon>
        <taxon>Spermatophyta</taxon>
        <taxon>Magnoliopsida</taxon>
        <taxon>eudicotyledons</taxon>
        <taxon>Gunneridae</taxon>
        <taxon>Pentapetalae</taxon>
        <taxon>rosids</taxon>
        <taxon>malvids</taxon>
        <taxon>Brassicales</taxon>
        <taxon>Brassicaceae</taxon>
        <taxon>Brassiceae</taxon>
        <taxon>Raphanus</taxon>
    </lineage>
</organism>
<name>A0A9W3DJP9_RAPSA</name>
<dbReference type="AlphaFoldDB" id="A0A9W3DJP9"/>
<dbReference type="InterPro" id="IPR002156">
    <property type="entry name" value="RNaseH_domain"/>
</dbReference>
<dbReference type="InterPro" id="IPR044730">
    <property type="entry name" value="RNase_H-like_dom_plant"/>
</dbReference>
<keyword evidence="2" id="KW-1185">Reference proteome</keyword>
<gene>
    <name evidence="3" type="primary">LOC108857513</name>
</gene>